<gene>
    <name evidence="2" type="ORF">OJF2_75170</name>
</gene>
<evidence type="ECO:0000313" key="2">
    <source>
        <dbReference type="EMBL" id="QEH38907.1"/>
    </source>
</evidence>
<dbReference type="KEGG" id="agv:OJF2_75170"/>
<feature type="compositionally biased region" description="Acidic residues" evidence="1">
    <location>
        <begin position="65"/>
        <end position="75"/>
    </location>
</feature>
<reference evidence="2 3" key="1">
    <citation type="submission" date="2019-08" db="EMBL/GenBank/DDBJ databases">
        <title>Deep-cultivation of Planctomycetes and their phenomic and genomic characterization uncovers novel biology.</title>
        <authorList>
            <person name="Wiegand S."/>
            <person name="Jogler M."/>
            <person name="Boedeker C."/>
            <person name="Pinto D."/>
            <person name="Vollmers J."/>
            <person name="Rivas-Marin E."/>
            <person name="Kohn T."/>
            <person name="Peeters S.H."/>
            <person name="Heuer A."/>
            <person name="Rast P."/>
            <person name="Oberbeckmann S."/>
            <person name="Bunk B."/>
            <person name="Jeske O."/>
            <person name="Meyerdierks A."/>
            <person name="Storesund J.E."/>
            <person name="Kallscheuer N."/>
            <person name="Luecker S."/>
            <person name="Lage O.M."/>
            <person name="Pohl T."/>
            <person name="Merkel B.J."/>
            <person name="Hornburger P."/>
            <person name="Mueller R.-W."/>
            <person name="Bruemmer F."/>
            <person name="Labrenz M."/>
            <person name="Spormann A.M."/>
            <person name="Op den Camp H."/>
            <person name="Overmann J."/>
            <person name="Amann R."/>
            <person name="Jetten M.S.M."/>
            <person name="Mascher T."/>
            <person name="Medema M.H."/>
            <person name="Devos D.P."/>
            <person name="Kaster A.-K."/>
            <person name="Ovreas L."/>
            <person name="Rohde M."/>
            <person name="Galperin M.Y."/>
            <person name="Jogler C."/>
        </authorList>
    </citation>
    <scope>NUCLEOTIDE SEQUENCE [LARGE SCALE GENOMIC DNA]</scope>
    <source>
        <strain evidence="2 3">OJF2</strain>
    </source>
</reference>
<dbReference type="RefSeq" id="WP_148598291.1">
    <property type="nucleotide sequence ID" value="NZ_CP042997.1"/>
</dbReference>
<sequence>MSNPAAPKPDHDPFPGRDTAETVPAPDPDIPNPFGPDAMNVRDDDPPGGQAAPEAPPPGPPSVALDDDDFAPDET</sequence>
<proteinExistence type="predicted"/>
<protein>
    <submittedName>
        <fullName evidence="2">Uncharacterized protein</fullName>
    </submittedName>
</protein>
<feature type="compositionally biased region" description="Basic and acidic residues" evidence="1">
    <location>
        <begin position="8"/>
        <end position="20"/>
    </location>
</feature>
<name>A0A5B9WEE2_9BACT</name>
<organism evidence="2 3">
    <name type="scientific">Aquisphaera giovannonii</name>
    <dbReference type="NCBI Taxonomy" id="406548"/>
    <lineage>
        <taxon>Bacteria</taxon>
        <taxon>Pseudomonadati</taxon>
        <taxon>Planctomycetota</taxon>
        <taxon>Planctomycetia</taxon>
        <taxon>Isosphaerales</taxon>
        <taxon>Isosphaeraceae</taxon>
        <taxon>Aquisphaera</taxon>
    </lineage>
</organism>
<dbReference type="Proteomes" id="UP000324233">
    <property type="component" value="Chromosome"/>
</dbReference>
<evidence type="ECO:0000256" key="1">
    <source>
        <dbReference type="SAM" id="MobiDB-lite"/>
    </source>
</evidence>
<feature type="region of interest" description="Disordered" evidence="1">
    <location>
        <begin position="1"/>
        <end position="75"/>
    </location>
</feature>
<dbReference type="AlphaFoldDB" id="A0A5B9WEE2"/>
<accession>A0A5B9WEE2</accession>
<evidence type="ECO:0000313" key="3">
    <source>
        <dbReference type="Proteomes" id="UP000324233"/>
    </source>
</evidence>
<feature type="compositionally biased region" description="Pro residues" evidence="1">
    <location>
        <begin position="25"/>
        <end position="34"/>
    </location>
</feature>
<keyword evidence="3" id="KW-1185">Reference proteome</keyword>
<dbReference type="EMBL" id="CP042997">
    <property type="protein sequence ID" value="QEH38907.1"/>
    <property type="molecule type" value="Genomic_DNA"/>
</dbReference>